<dbReference type="Pfam" id="PF18962">
    <property type="entry name" value="Por_Secre_tail"/>
    <property type="match status" value="1"/>
</dbReference>
<evidence type="ECO:0000313" key="4">
    <source>
        <dbReference type="Proteomes" id="UP000637774"/>
    </source>
</evidence>
<accession>A0ABQ2AFW1</accession>
<organism evidence="3 4">
    <name type="scientific">Hymenobacter frigidus</name>
    <dbReference type="NCBI Taxonomy" id="1524095"/>
    <lineage>
        <taxon>Bacteria</taxon>
        <taxon>Pseudomonadati</taxon>
        <taxon>Bacteroidota</taxon>
        <taxon>Cytophagia</taxon>
        <taxon>Cytophagales</taxon>
        <taxon>Hymenobacteraceae</taxon>
        <taxon>Hymenobacter</taxon>
    </lineage>
</organism>
<dbReference type="Proteomes" id="UP000637774">
    <property type="component" value="Unassembled WGS sequence"/>
</dbReference>
<sequence>MLPFAANAQSLNYTPATATNVAGTYTDLGTTGTAITTANTDDANSAATPIGFTFAYNGSNFTQFVLNTNGFIRLGAVAPSGTVLFPSQVSAAIVDPLTSADPANVNLLLPFNQDLGPGNGAGGTEYRVTTTGTAGSQVCTIQWNNVSDKTDGVAASQYANFSFQLKLYEGTNLIEFVYNTATAGTGAAGARFPNVGIKGAGVANGQTVLAAKNASATPWSGATFITGAYTTFTLNYRANVGPDAGRTFRYTPAILFPNDLAVQSLYTLGTVSTYASPVAVRAVIKNVGTVASVARTATLTVSGATTYTNTQPVPALAVGAVATVTFAAYPVTATTGTNTVAVALTADDAAGNNTATRQQGLSASTLSYNTPGTTTFDGGFGSNTTANATIFVKYTTSVTPTTVTAVTPTFTGTAATSTNYQVLIFDAAGPNGLPGTVLYTSPTRVRPLAGGADVVAIPGVPVSGSFYVAARQLTTTNFGLAFQNEDPLRTGTFFISTDGIAFTDLAVANTTFRAAIDVTLRNPLATRNEALAATVGLYPNPAHQSFQLSVPAGSLRGASATLINSLGQVVQSRQLDLPAAGGIATFNVSSLAAGVYSLALKSGNDLVVKRVVVE</sequence>
<dbReference type="InterPro" id="IPR011635">
    <property type="entry name" value="CARDB"/>
</dbReference>
<evidence type="ECO:0000313" key="3">
    <source>
        <dbReference type="EMBL" id="GGH90142.1"/>
    </source>
</evidence>
<protein>
    <recommendedName>
        <fullName evidence="5">T9SS type A sorting domain-containing protein</fullName>
    </recommendedName>
</protein>
<keyword evidence="4" id="KW-1185">Reference proteome</keyword>
<feature type="domain" description="Secretion system C-terminal sorting" evidence="2">
    <location>
        <begin position="537"/>
        <end position="613"/>
    </location>
</feature>
<reference evidence="4" key="1">
    <citation type="journal article" date="2019" name="Int. J. Syst. Evol. Microbiol.">
        <title>The Global Catalogue of Microorganisms (GCM) 10K type strain sequencing project: providing services to taxonomists for standard genome sequencing and annotation.</title>
        <authorList>
            <consortium name="The Broad Institute Genomics Platform"/>
            <consortium name="The Broad Institute Genome Sequencing Center for Infectious Disease"/>
            <person name="Wu L."/>
            <person name="Ma J."/>
        </authorList>
    </citation>
    <scope>NUCLEOTIDE SEQUENCE [LARGE SCALE GENOMIC DNA]</scope>
    <source>
        <strain evidence="4">CGMCC 1.14966</strain>
    </source>
</reference>
<feature type="domain" description="CARDB" evidence="1">
    <location>
        <begin position="259"/>
        <end position="343"/>
    </location>
</feature>
<dbReference type="EMBL" id="BMGY01000050">
    <property type="protein sequence ID" value="GGH90142.1"/>
    <property type="molecule type" value="Genomic_DNA"/>
</dbReference>
<proteinExistence type="predicted"/>
<gene>
    <name evidence="3" type="ORF">GCM10011495_35340</name>
</gene>
<comment type="caution">
    <text evidence="3">The sequence shown here is derived from an EMBL/GenBank/DDBJ whole genome shotgun (WGS) entry which is preliminary data.</text>
</comment>
<dbReference type="NCBIfam" id="TIGR04183">
    <property type="entry name" value="Por_Secre_tail"/>
    <property type="match status" value="1"/>
</dbReference>
<dbReference type="InterPro" id="IPR026444">
    <property type="entry name" value="Secre_tail"/>
</dbReference>
<evidence type="ECO:0000259" key="2">
    <source>
        <dbReference type="Pfam" id="PF18962"/>
    </source>
</evidence>
<name>A0ABQ2AFW1_9BACT</name>
<dbReference type="Pfam" id="PF07705">
    <property type="entry name" value="CARDB"/>
    <property type="match status" value="1"/>
</dbReference>
<evidence type="ECO:0000259" key="1">
    <source>
        <dbReference type="Pfam" id="PF07705"/>
    </source>
</evidence>
<evidence type="ECO:0008006" key="5">
    <source>
        <dbReference type="Google" id="ProtNLM"/>
    </source>
</evidence>